<dbReference type="Pfam" id="PF00440">
    <property type="entry name" value="TetR_N"/>
    <property type="match status" value="1"/>
</dbReference>
<dbReference type="PANTHER" id="PTHR43479:SF11">
    <property type="entry name" value="ACREF_ENVCD OPERON REPRESSOR-RELATED"/>
    <property type="match status" value="1"/>
</dbReference>
<dbReference type="AlphaFoldDB" id="A0A1H9V3J9"/>
<reference evidence="4 5" key="1">
    <citation type="submission" date="2016-10" db="EMBL/GenBank/DDBJ databases">
        <authorList>
            <person name="de Groot N.N."/>
        </authorList>
    </citation>
    <scope>NUCLEOTIDE SEQUENCE [LARGE SCALE GENOMIC DNA]</scope>
    <source>
        <strain evidence="4 5">AR40</strain>
    </source>
</reference>
<dbReference type="PANTHER" id="PTHR43479">
    <property type="entry name" value="ACREF/ENVCD OPERON REPRESSOR-RELATED"/>
    <property type="match status" value="1"/>
</dbReference>
<dbReference type="SUPFAM" id="SSF46689">
    <property type="entry name" value="Homeodomain-like"/>
    <property type="match status" value="1"/>
</dbReference>
<dbReference type="InterPro" id="IPR009057">
    <property type="entry name" value="Homeodomain-like_sf"/>
</dbReference>
<dbReference type="EMBL" id="FOGJ01000021">
    <property type="protein sequence ID" value="SES16390.1"/>
    <property type="molecule type" value="Genomic_DNA"/>
</dbReference>
<dbReference type="Gene3D" id="1.10.357.10">
    <property type="entry name" value="Tetracycline Repressor, domain 2"/>
    <property type="match status" value="1"/>
</dbReference>
<dbReference type="Proteomes" id="UP000182584">
    <property type="component" value="Unassembled WGS sequence"/>
</dbReference>
<gene>
    <name evidence="4" type="ORF">SAMN04487884_12124</name>
</gene>
<accession>A0A1H9V3J9</accession>
<feature type="DNA-binding region" description="H-T-H motif" evidence="2">
    <location>
        <begin position="34"/>
        <end position="53"/>
    </location>
</feature>
<keyword evidence="1 2" id="KW-0238">DNA-binding</keyword>
<evidence type="ECO:0000259" key="3">
    <source>
        <dbReference type="PROSITE" id="PS50977"/>
    </source>
</evidence>
<proteinExistence type="predicted"/>
<organism evidence="4 5">
    <name type="scientific">Butyrivibrio fibrisolvens</name>
    <dbReference type="NCBI Taxonomy" id="831"/>
    <lineage>
        <taxon>Bacteria</taxon>
        <taxon>Bacillati</taxon>
        <taxon>Bacillota</taxon>
        <taxon>Clostridia</taxon>
        <taxon>Lachnospirales</taxon>
        <taxon>Lachnospiraceae</taxon>
        <taxon>Butyrivibrio</taxon>
    </lineage>
</organism>
<name>A0A1H9V3J9_BUTFI</name>
<evidence type="ECO:0000313" key="4">
    <source>
        <dbReference type="EMBL" id="SES16390.1"/>
    </source>
</evidence>
<evidence type="ECO:0000313" key="5">
    <source>
        <dbReference type="Proteomes" id="UP000182584"/>
    </source>
</evidence>
<dbReference type="RefSeq" id="WP_074757409.1">
    <property type="nucleotide sequence ID" value="NZ_FOGJ01000021.1"/>
</dbReference>
<feature type="domain" description="HTH tetR-type" evidence="3">
    <location>
        <begin position="11"/>
        <end position="71"/>
    </location>
</feature>
<dbReference type="PROSITE" id="PS50977">
    <property type="entry name" value="HTH_TETR_2"/>
    <property type="match status" value="1"/>
</dbReference>
<dbReference type="GO" id="GO:0003677">
    <property type="term" value="F:DNA binding"/>
    <property type="evidence" value="ECO:0007669"/>
    <property type="project" value="UniProtKB-UniRule"/>
</dbReference>
<protein>
    <submittedName>
        <fullName evidence="4">Transcriptional regulator, TetR family</fullName>
    </submittedName>
</protein>
<dbReference type="InterPro" id="IPR001647">
    <property type="entry name" value="HTH_TetR"/>
</dbReference>
<evidence type="ECO:0000256" key="1">
    <source>
        <dbReference type="ARBA" id="ARBA00023125"/>
    </source>
</evidence>
<sequence length="200" mass="23235">MGKAFTDEEKEQTIEKLRREGLKLLAQDGIKNVSIRELTKRVGIAQGGFYSFYKDKDAFVTDLILLRIREKTDLMLEHKEKTLADPVGFLSDLLYREGMHLKENMAFNNRVSDSIAFFIQSDKNDDGAGRRIYRNFMNQLVQYWEENGYKVSCDVDAIISAAVMGGVMFSNSEIVPKEHFEKIYHEYCYAQVRQFMQVSR</sequence>
<evidence type="ECO:0000256" key="2">
    <source>
        <dbReference type="PROSITE-ProRule" id="PRU00335"/>
    </source>
</evidence>
<dbReference type="InterPro" id="IPR050624">
    <property type="entry name" value="HTH-type_Tx_Regulator"/>
</dbReference>